<organism evidence="9 10">
    <name type="scientific">Allobranchiibius huperziae</name>
    <dbReference type="NCBI Taxonomy" id="1874116"/>
    <lineage>
        <taxon>Bacteria</taxon>
        <taxon>Bacillati</taxon>
        <taxon>Actinomycetota</taxon>
        <taxon>Actinomycetes</taxon>
        <taxon>Micrococcales</taxon>
        <taxon>Dermacoccaceae</taxon>
        <taxon>Allobranchiibius</taxon>
    </lineage>
</organism>
<dbReference type="Pfam" id="PF03454">
    <property type="entry name" value="MoeA_C"/>
    <property type="match status" value="1"/>
</dbReference>
<dbReference type="FunFam" id="2.170.190.11:FF:000001">
    <property type="entry name" value="Molybdopterin molybdenumtransferase"/>
    <property type="match status" value="1"/>
</dbReference>
<dbReference type="GO" id="GO:0061599">
    <property type="term" value="F:molybdopterin molybdotransferase activity"/>
    <property type="evidence" value="ECO:0007669"/>
    <property type="project" value="UniProtKB-UniRule"/>
</dbReference>
<comment type="caution">
    <text evidence="9">The sequence shown here is derived from an EMBL/GenBank/DDBJ whole genome shotgun (WGS) entry which is preliminary data.</text>
</comment>
<dbReference type="RefSeq" id="WP_179479065.1">
    <property type="nucleotide sequence ID" value="NZ_JACCFW010000001.1"/>
</dbReference>
<dbReference type="PANTHER" id="PTHR10192">
    <property type="entry name" value="MOLYBDOPTERIN BIOSYNTHESIS PROTEIN"/>
    <property type="match status" value="1"/>
</dbReference>
<dbReference type="Gene3D" id="2.40.340.10">
    <property type="entry name" value="MoeA, C-terminal, domain IV"/>
    <property type="match status" value="1"/>
</dbReference>
<dbReference type="GO" id="GO:0046872">
    <property type="term" value="F:metal ion binding"/>
    <property type="evidence" value="ECO:0007669"/>
    <property type="project" value="UniProtKB-UniRule"/>
</dbReference>
<dbReference type="Pfam" id="PF00994">
    <property type="entry name" value="MoCF_biosynth"/>
    <property type="match status" value="1"/>
</dbReference>
<protein>
    <recommendedName>
        <fullName evidence="7">Molybdopterin molybdenumtransferase</fullName>
        <ecNumber evidence="7">2.10.1.1</ecNumber>
    </recommendedName>
</protein>
<evidence type="ECO:0000313" key="10">
    <source>
        <dbReference type="Proteomes" id="UP000571817"/>
    </source>
</evidence>
<comment type="pathway">
    <text evidence="2 7">Cofactor biosynthesis; molybdopterin biosynthesis.</text>
</comment>
<evidence type="ECO:0000259" key="8">
    <source>
        <dbReference type="SMART" id="SM00852"/>
    </source>
</evidence>
<dbReference type="Gene3D" id="3.90.105.10">
    <property type="entry name" value="Molybdopterin biosynthesis moea protein, domain 2"/>
    <property type="match status" value="1"/>
</dbReference>
<comment type="similarity">
    <text evidence="3 7">Belongs to the MoeA family.</text>
</comment>
<dbReference type="InterPro" id="IPR005111">
    <property type="entry name" value="MoeA_C_domain_IV"/>
</dbReference>
<comment type="cofactor">
    <cofactor evidence="7">
        <name>Mg(2+)</name>
        <dbReference type="ChEBI" id="CHEBI:18420"/>
    </cofactor>
</comment>
<dbReference type="GO" id="GO:0006777">
    <property type="term" value="P:Mo-molybdopterin cofactor biosynthetic process"/>
    <property type="evidence" value="ECO:0007669"/>
    <property type="project" value="UniProtKB-UniRule"/>
</dbReference>
<evidence type="ECO:0000313" key="9">
    <source>
        <dbReference type="EMBL" id="NYJ73665.1"/>
    </source>
</evidence>
<dbReference type="InterPro" id="IPR036425">
    <property type="entry name" value="MoaB/Mog-like_dom_sf"/>
</dbReference>
<evidence type="ECO:0000256" key="5">
    <source>
        <dbReference type="ARBA" id="ARBA00023150"/>
    </source>
</evidence>
<accession>A0A853DHJ1</accession>
<dbReference type="PANTHER" id="PTHR10192:SF5">
    <property type="entry name" value="GEPHYRIN"/>
    <property type="match status" value="1"/>
</dbReference>
<dbReference type="SMART" id="SM00852">
    <property type="entry name" value="MoCF_biosynth"/>
    <property type="match status" value="1"/>
</dbReference>
<dbReference type="InterPro" id="IPR036688">
    <property type="entry name" value="MoeA_C_domain_IV_sf"/>
</dbReference>
<keyword evidence="5 7" id="KW-0501">Molybdenum cofactor biosynthesis</keyword>
<evidence type="ECO:0000256" key="3">
    <source>
        <dbReference type="ARBA" id="ARBA00010763"/>
    </source>
</evidence>
<dbReference type="SUPFAM" id="SSF63882">
    <property type="entry name" value="MoeA N-terminal region -like"/>
    <property type="match status" value="1"/>
</dbReference>
<dbReference type="UniPathway" id="UPA00344"/>
<evidence type="ECO:0000256" key="4">
    <source>
        <dbReference type="ARBA" id="ARBA00022505"/>
    </source>
</evidence>
<evidence type="ECO:0000256" key="7">
    <source>
        <dbReference type="RuleBase" id="RU365090"/>
    </source>
</evidence>
<dbReference type="GO" id="GO:0005829">
    <property type="term" value="C:cytosol"/>
    <property type="evidence" value="ECO:0007669"/>
    <property type="project" value="TreeGrafter"/>
</dbReference>
<evidence type="ECO:0000256" key="1">
    <source>
        <dbReference type="ARBA" id="ARBA00002901"/>
    </source>
</evidence>
<dbReference type="InterPro" id="IPR038987">
    <property type="entry name" value="MoeA-like"/>
</dbReference>
<reference evidence="9 10" key="1">
    <citation type="submission" date="2020-07" db="EMBL/GenBank/DDBJ databases">
        <title>Sequencing the genomes of 1000 actinobacteria strains.</title>
        <authorList>
            <person name="Klenk H.-P."/>
        </authorList>
    </citation>
    <scope>NUCLEOTIDE SEQUENCE [LARGE SCALE GENOMIC DNA]</scope>
    <source>
        <strain evidence="9 10">DSM 29531</strain>
    </source>
</reference>
<gene>
    <name evidence="9" type="ORF">HNR15_000628</name>
</gene>
<dbReference type="AlphaFoldDB" id="A0A853DHJ1"/>
<keyword evidence="7 9" id="KW-0808">Transferase</keyword>
<comment type="function">
    <text evidence="1 7">Catalyzes the insertion of molybdate into adenylated molybdopterin with the concomitant release of AMP.</text>
</comment>
<dbReference type="Gene3D" id="3.40.980.10">
    <property type="entry name" value="MoaB/Mog-like domain"/>
    <property type="match status" value="1"/>
</dbReference>
<dbReference type="SUPFAM" id="SSF63867">
    <property type="entry name" value="MoeA C-terminal domain-like"/>
    <property type="match status" value="1"/>
</dbReference>
<sequence length="396" mass="40515">MRSVEDHRRHLLDQVRSLAPRRIPVLAPELLGSVLAADVVSGAALPGFDNSAMDGYAVRAADVADAPVTLPVDGDIPAGDTRSSVLQPGTAWRIMTGAPVPAGADSVVQVELTDGGTHQVRVEHAVAPGTAVRRLGGDVQKGDVVALAGTRIAPWHIPAIVSAGHAEVEVIPRPRVGIVTTGDELRPAGSDLAYGQVIDCNGPMLASLVTAHGFAVGAVRAVGDGGPETRAALTSLAGEVDAIVTSGGVSAGAFEPLKLAFADDFEFTQVAMQPGKPQGFGMLGDVPVFCLPGNPVSSLVSFEVFVAPALRSMAGRPDAARSVRATVQTGWSSPPGRAQFARVVLDHDRRIVSSGGQASHIMGGLAHANALAVVPAEVTQVHEGDVLEVIPLIGGA</sequence>
<dbReference type="CDD" id="cd00887">
    <property type="entry name" value="MoeA"/>
    <property type="match status" value="1"/>
</dbReference>
<feature type="domain" description="MoaB/Mog" evidence="8">
    <location>
        <begin position="177"/>
        <end position="312"/>
    </location>
</feature>
<name>A0A853DHJ1_9MICO</name>
<keyword evidence="10" id="KW-1185">Reference proteome</keyword>
<dbReference type="NCBIfam" id="TIGR00177">
    <property type="entry name" value="molyb_syn"/>
    <property type="match status" value="1"/>
</dbReference>
<dbReference type="Gene3D" id="2.170.190.11">
    <property type="entry name" value="Molybdopterin biosynthesis moea protein, domain 3"/>
    <property type="match status" value="1"/>
</dbReference>
<dbReference type="InterPro" id="IPR001453">
    <property type="entry name" value="MoaB/Mog_dom"/>
</dbReference>
<comment type="catalytic activity">
    <reaction evidence="6">
        <text>adenylyl-molybdopterin + molybdate = Mo-molybdopterin + AMP + H(+)</text>
        <dbReference type="Rhea" id="RHEA:35047"/>
        <dbReference type="ChEBI" id="CHEBI:15378"/>
        <dbReference type="ChEBI" id="CHEBI:36264"/>
        <dbReference type="ChEBI" id="CHEBI:62727"/>
        <dbReference type="ChEBI" id="CHEBI:71302"/>
        <dbReference type="ChEBI" id="CHEBI:456215"/>
        <dbReference type="EC" id="2.10.1.1"/>
    </reaction>
</comment>
<keyword evidence="7" id="KW-0479">Metal-binding</keyword>
<dbReference type="Pfam" id="PF03453">
    <property type="entry name" value="MoeA_N"/>
    <property type="match status" value="1"/>
</dbReference>
<dbReference type="Proteomes" id="UP000571817">
    <property type="component" value="Unassembled WGS sequence"/>
</dbReference>
<proteinExistence type="inferred from homology"/>
<dbReference type="InterPro" id="IPR036135">
    <property type="entry name" value="MoeA_linker/N_sf"/>
</dbReference>
<evidence type="ECO:0000256" key="6">
    <source>
        <dbReference type="ARBA" id="ARBA00047317"/>
    </source>
</evidence>
<keyword evidence="4 7" id="KW-0500">Molybdenum</keyword>
<dbReference type="EC" id="2.10.1.1" evidence="7"/>
<dbReference type="InterPro" id="IPR005110">
    <property type="entry name" value="MoeA_linker/N"/>
</dbReference>
<dbReference type="EMBL" id="JACCFW010000001">
    <property type="protein sequence ID" value="NYJ73665.1"/>
    <property type="molecule type" value="Genomic_DNA"/>
</dbReference>
<dbReference type="SUPFAM" id="SSF53218">
    <property type="entry name" value="Molybdenum cofactor biosynthesis proteins"/>
    <property type="match status" value="1"/>
</dbReference>
<dbReference type="NCBIfam" id="NF045515">
    <property type="entry name" value="Glp_gephyrin"/>
    <property type="match status" value="1"/>
</dbReference>
<evidence type="ECO:0000256" key="2">
    <source>
        <dbReference type="ARBA" id="ARBA00005046"/>
    </source>
</evidence>
<keyword evidence="7" id="KW-0460">Magnesium</keyword>